<evidence type="ECO:0000313" key="4">
    <source>
        <dbReference type="Proteomes" id="UP000078555"/>
    </source>
</evidence>
<keyword evidence="4" id="KW-1185">Reference proteome</keyword>
<dbReference type="InterPro" id="IPR008780">
    <property type="entry name" value="Plasmodium_Vir"/>
</dbReference>
<proteinExistence type="predicted"/>
<dbReference type="AlphaFoldDB" id="A0A1A9ABK4"/>
<gene>
    <name evidence="1" type="ORF">POVWA1_065120</name>
    <name evidence="2" type="ORF">POVWA2_069040</name>
</gene>
<evidence type="ECO:0000313" key="3">
    <source>
        <dbReference type="Proteomes" id="UP000078550"/>
    </source>
</evidence>
<dbReference type="Pfam" id="PF05795">
    <property type="entry name" value="Plasmodium_Vir"/>
    <property type="match status" value="2"/>
</dbReference>
<name>A0A1A9ABK4_PLAOA</name>
<sequence length="332" mass="38972">MQCDDSDLCALPSFRFYYKLDNGGNKDENDGFWKVFEYNLKTHKDILSIFDELIKGIYYASYIASGTSYYKLRWNYLYFWMGEKIRGIITDNEKFSTIIYILNSVRSHFIEKEEYDLFNDNMTLENFHDLKTIYDFFQNYDNIEASIELYKSCTQHYKKYIEDSFAVYKRVNAACEVKEKEKLCKIYNDFVNTYNKKNLSELTCDGKKVSKPVAEEQPDPFTDAEDSIGGSQFQRTGMIQHSASMHTGELSTPSYSDNAMSIIFPPLGIISILFILYRFTPVGSLINSRLFKKEIIPQEEYENKSEELLENLYEPETYNAQNRRSSIGYHPF</sequence>
<evidence type="ECO:0000313" key="2">
    <source>
        <dbReference type="EMBL" id="SBT55635.1"/>
    </source>
</evidence>
<organism evidence="1 4">
    <name type="scientific">Plasmodium ovale wallikeri</name>
    <dbReference type="NCBI Taxonomy" id="864142"/>
    <lineage>
        <taxon>Eukaryota</taxon>
        <taxon>Sar</taxon>
        <taxon>Alveolata</taxon>
        <taxon>Apicomplexa</taxon>
        <taxon>Aconoidasida</taxon>
        <taxon>Haemosporida</taxon>
        <taxon>Plasmodiidae</taxon>
        <taxon>Plasmodium</taxon>
        <taxon>Plasmodium (Plasmodium)</taxon>
    </lineage>
</organism>
<dbReference type="Proteomes" id="UP000078555">
    <property type="component" value="Unassembled WGS sequence"/>
</dbReference>
<protein>
    <submittedName>
        <fullName evidence="1">PIR Superfamily Protein</fullName>
    </submittedName>
</protein>
<dbReference type="EMBL" id="FLRE01000986">
    <property type="protein sequence ID" value="SBT55635.1"/>
    <property type="molecule type" value="Genomic_DNA"/>
</dbReference>
<accession>A0A1A9ABK4</accession>
<evidence type="ECO:0000313" key="1">
    <source>
        <dbReference type="EMBL" id="SBT53875.1"/>
    </source>
</evidence>
<dbReference type="EMBL" id="FLRD01000448">
    <property type="protein sequence ID" value="SBT53875.1"/>
    <property type="molecule type" value="Genomic_DNA"/>
</dbReference>
<reference evidence="1" key="1">
    <citation type="submission" date="2016-05" db="EMBL/GenBank/DDBJ databases">
        <authorList>
            <person name="Lavstsen T."/>
            <person name="Jespersen J.S."/>
        </authorList>
    </citation>
    <scope>NUCLEOTIDE SEQUENCE [LARGE SCALE GENOMIC DNA]</scope>
</reference>
<dbReference type="Proteomes" id="UP000078550">
    <property type="component" value="Unassembled WGS sequence"/>
</dbReference>
<reference evidence="3 4" key="2">
    <citation type="submission" date="2016-05" db="EMBL/GenBank/DDBJ databases">
        <authorList>
            <person name="Naeem Raeece"/>
        </authorList>
    </citation>
    <scope>NUCLEOTIDE SEQUENCE [LARGE SCALE GENOMIC DNA]</scope>
</reference>